<evidence type="ECO:0000313" key="7">
    <source>
        <dbReference type="EMBL" id="ODQ63468.1"/>
    </source>
</evidence>
<dbReference type="Proteomes" id="UP000095009">
    <property type="component" value="Unassembled WGS sequence"/>
</dbReference>
<keyword evidence="4" id="KW-0963">Cytoplasm</keyword>
<dbReference type="InterPro" id="IPR019050">
    <property type="entry name" value="FDF_dom"/>
</dbReference>
<comment type="subcellular location">
    <subcellularLocation>
        <location evidence="1">Cytoplasm</location>
        <location evidence="1">P-body</location>
    </subcellularLocation>
</comment>
<feature type="non-terminal residue" evidence="7">
    <location>
        <position position="1"/>
    </location>
</feature>
<dbReference type="Gene3D" id="2.30.30.100">
    <property type="match status" value="1"/>
</dbReference>
<name>A0A1E3PDL5_9ASCO</name>
<dbReference type="Pfam" id="PF03853">
    <property type="entry name" value="YjeF_N"/>
    <property type="match status" value="1"/>
</dbReference>
<dbReference type="GO" id="GO:0031087">
    <property type="term" value="P:deadenylation-independent decapping of nuclear-transcribed mRNA"/>
    <property type="evidence" value="ECO:0007669"/>
    <property type="project" value="TreeGrafter"/>
</dbReference>
<dbReference type="PROSITE" id="PS51512">
    <property type="entry name" value="DFDF"/>
    <property type="match status" value="1"/>
</dbReference>
<dbReference type="GO" id="GO:0033962">
    <property type="term" value="P:P-body assembly"/>
    <property type="evidence" value="ECO:0007669"/>
    <property type="project" value="TreeGrafter"/>
</dbReference>
<feature type="non-terminal residue" evidence="7">
    <location>
        <position position="509"/>
    </location>
</feature>
<sequence>SQFIGLTVSVTLADQTKLEGLVTGVVGTQLNLNNVFFFESGMAVPNFVIKGSEISDLKVISAHKARQNYSFQQGQSNAPQGYQPALPSPLSVPAPIISPAPAAANLPFQDPAILAMGEDGGWATEDVNDVRDDGEFDFQANLAKFDKKMIFEEIRDNDTTNPNERLVAHNKVNTIELAAHENKNHQNRNKPSPMQKYGNREMIIQNAQNANLWEGIYSEDDDEVLHPTNANIISANATLRRSNNAVHFVLSSSGKQCPCATPVQMVELERTAVSTFGISEEIIVDNAGRAGAQLAIQALGGASRLNSQNHNSLPLVVVLAGNNQAGAKALATGRHLSNHHVRVIALLLGKDRPDEMLPIVKSQSTAFQSSMGKLVNRMEQLITILNGLDSPAEIIIDGIQGYQMAIPDFWEDDLTTALSLIDWANHQRASIISIDIPSGLDGSTGQPSTLLSVVKPKWVLSCGLPLTGIINAYLAGNATRGDWSHYIADVGFPRRAFQKGSMRRFDQIW</sequence>
<feature type="domain" description="YjeF N-terminal" evidence="5">
    <location>
        <begin position="265"/>
        <end position="498"/>
    </location>
</feature>
<organism evidence="7 8">
    <name type="scientific">Nadsonia fulvescens var. elongata DSM 6958</name>
    <dbReference type="NCBI Taxonomy" id="857566"/>
    <lineage>
        <taxon>Eukaryota</taxon>
        <taxon>Fungi</taxon>
        <taxon>Dikarya</taxon>
        <taxon>Ascomycota</taxon>
        <taxon>Saccharomycotina</taxon>
        <taxon>Dipodascomycetes</taxon>
        <taxon>Dipodascales</taxon>
        <taxon>Dipodascales incertae sedis</taxon>
        <taxon>Nadsonia</taxon>
    </lineage>
</organism>
<evidence type="ECO:0000259" key="6">
    <source>
        <dbReference type="PROSITE" id="PS51512"/>
    </source>
</evidence>
<dbReference type="InterPro" id="IPR036652">
    <property type="entry name" value="YjeF_N_dom_sf"/>
</dbReference>
<reference evidence="7 8" key="1">
    <citation type="journal article" date="2016" name="Proc. Natl. Acad. Sci. U.S.A.">
        <title>Comparative genomics of biotechnologically important yeasts.</title>
        <authorList>
            <person name="Riley R."/>
            <person name="Haridas S."/>
            <person name="Wolfe K.H."/>
            <person name="Lopes M.R."/>
            <person name="Hittinger C.T."/>
            <person name="Goeker M."/>
            <person name="Salamov A.A."/>
            <person name="Wisecaver J.H."/>
            <person name="Long T.M."/>
            <person name="Calvey C.H."/>
            <person name="Aerts A.L."/>
            <person name="Barry K.W."/>
            <person name="Choi C."/>
            <person name="Clum A."/>
            <person name="Coughlan A.Y."/>
            <person name="Deshpande S."/>
            <person name="Douglass A.P."/>
            <person name="Hanson S.J."/>
            <person name="Klenk H.-P."/>
            <person name="LaButti K.M."/>
            <person name="Lapidus A."/>
            <person name="Lindquist E.A."/>
            <person name="Lipzen A.M."/>
            <person name="Meier-Kolthoff J.P."/>
            <person name="Ohm R.A."/>
            <person name="Otillar R.P."/>
            <person name="Pangilinan J.L."/>
            <person name="Peng Y."/>
            <person name="Rokas A."/>
            <person name="Rosa C.A."/>
            <person name="Scheuner C."/>
            <person name="Sibirny A.A."/>
            <person name="Slot J.C."/>
            <person name="Stielow J.B."/>
            <person name="Sun H."/>
            <person name="Kurtzman C.P."/>
            <person name="Blackwell M."/>
            <person name="Grigoriev I.V."/>
            <person name="Jeffries T.W."/>
        </authorList>
    </citation>
    <scope>NUCLEOTIDE SEQUENCE [LARGE SCALE GENOMIC DNA]</scope>
    <source>
        <strain evidence="7 8">DSM 6958</strain>
    </source>
</reference>
<dbReference type="GO" id="GO:0000932">
    <property type="term" value="C:P-body"/>
    <property type="evidence" value="ECO:0007669"/>
    <property type="project" value="UniProtKB-SubCell"/>
</dbReference>
<evidence type="ECO:0000256" key="1">
    <source>
        <dbReference type="ARBA" id="ARBA00004201"/>
    </source>
</evidence>
<evidence type="ECO:0000313" key="8">
    <source>
        <dbReference type="Proteomes" id="UP000095009"/>
    </source>
</evidence>
<dbReference type="AlphaFoldDB" id="A0A1E3PDL5"/>
<gene>
    <name evidence="7" type="ORF">NADFUDRAFT_7371</name>
</gene>
<dbReference type="InterPro" id="IPR004443">
    <property type="entry name" value="YjeF_N_dom"/>
</dbReference>
<comment type="similarity">
    <text evidence="2">Belongs to the EDC3 family.</text>
</comment>
<accession>A0A1E3PDL5</accession>
<dbReference type="EMBL" id="KV454414">
    <property type="protein sequence ID" value="ODQ63468.1"/>
    <property type="molecule type" value="Genomic_DNA"/>
</dbReference>
<evidence type="ECO:0000259" key="5">
    <source>
        <dbReference type="PROSITE" id="PS51385"/>
    </source>
</evidence>
<evidence type="ECO:0000256" key="3">
    <source>
        <dbReference type="ARBA" id="ARBA00015797"/>
    </source>
</evidence>
<dbReference type="PANTHER" id="PTHR13612">
    <property type="entry name" value="ENHANCER OF MRNA-DECAPPING PROTEIN 3"/>
    <property type="match status" value="1"/>
</dbReference>
<dbReference type="GO" id="GO:0003729">
    <property type="term" value="F:mRNA binding"/>
    <property type="evidence" value="ECO:0007669"/>
    <property type="project" value="TreeGrafter"/>
</dbReference>
<dbReference type="STRING" id="857566.A0A1E3PDL5"/>
<evidence type="ECO:0000256" key="2">
    <source>
        <dbReference type="ARBA" id="ARBA00006610"/>
    </source>
</evidence>
<dbReference type="PANTHER" id="PTHR13612:SF0">
    <property type="entry name" value="ENHANCER OF MRNA-DECAPPING PROTEIN 3"/>
    <property type="match status" value="1"/>
</dbReference>
<dbReference type="Gene3D" id="3.40.50.10260">
    <property type="entry name" value="YjeF N-terminal domain"/>
    <property type="match status" value="1"/>
</dbReference>
<dbReference type="SMART" id="SM01199">
    <property type="entry name" value="FDF"/>
    <property type="match status" value="1"/>
</dbReference>
<evidence type="ECO:0000256" key="4">
    <source>
        <dbReference type="ARBA" id="ARBA00022490"/>
    </source>
</evidence>
<dbReference type="SUPFAM" id="SSF64153">
    <property type="entry name" value="YjeF N-terminal domain-like"/>
    <property type="match status" value="1"/>
</dbReference>
<keyword evidence="8" id="KW-1185">Reference proteome</keyword>
<protein>
    <recommendedName>
        <fullName evidence="3">Enhancer of mRNA-decapping protein 3</fullName>
    </recommendedName>
</protein>
<dbReference type="Pfam" id="PF09532">
    <property type="entry name" value="FDF"/>
    <property type="match status" value="1"/>
</dbReference>
<dbReference type="InterPro" id="IPR025762">
    <property type="entry name" value="DFDF"/>
</dbReference>
<dbReference type="PROSITE" id="PS51385">
    <property type="entry name" value="YJEF_N"/>
    <property type="match status" value="1"/>
</dbReference>
<dbReference type="OrthoDB" id="10030313at2759"/>
<feature type="domain" description="DFDF" evidence="6">
    <location>
        <begin position="124"/>
        <end position="160"/>
    </location>
</feature>
<proteinExistence type="inferred from homology"/>